<organism evidence="2 3">
    <name type="scientific">Caenorhabditis angaria</name>
    <dbReference type="NCBI Taxonomy" id="860376"/>
    <lineage>
        <taxon>Eukaryota</taxon>
        <taxon>Metazoa</taxon>
        <taxon>Ecdysozoa</taxon>
        <taxon>Nematoda</taxon>
        <taxon>Chromadorea</taxon>
        <taxon>Rhabditida</taxon>
        <taxon>Rhabditina</taxon>
        <taxon>Rhabditomorpha</taxon>
        <taxon>Rhabditoidea</taxon>
        <taxon>Rhabditidae</taxon>
        <taxon>Peloderinae</taxon>
        <taxon>Caenorhabditis</taxon>
    </lineage>
</organism>
<feature type="compositionally biased region" description="Basic and acidic residues" evidence="1">
    <location>
        <begin position="8"/>
        <end position="20"/>
    </location>
</feature>
<proteinExistence type="predicted"/>
<comment type="caution">
    <text evidence="2">The sequence shown here is derived from an EMBL/GenBank/DDBJ whole genome shotgun (WGS) entry which is preliminary data.</text>
</comment>
<gene>
    <name evidence="2" type="ORF">CAMP_LOCUS16481</name>
</gene>
<accession>A0A9P1IZD3</accession>
<dbReference type="Proteomes" id="UP001152747">
    <property type="component" value="Unassembled WGS sequence"/>
</dbReference>
<sequence>MDCVSDEPENKKMRRMDSESPRYAPTSPEYSPESPRVEGISPHYFSSSPAGIETPPRSSNNKEQEIITLNSDEEEEEIEDEQNVYEMDQICDKMKNENSKKYSPTSSQYS</sequence>
<keyword evidence="3" id="KW-1185">Reference proteome</keyword>
<protein>
    <submittedName>
        <fullName evidence="2">Uncharacterized protein</fullName>
    </submittedName>
</protein>
<dbReference type="AlphaFoldDB" id="A0A9P1IZD3"/>
<reference evidence="2" key="1">
    <citation type="submission" date="2022-11" db="EMBL/GenBank/DDBJ databases">
        <authorList>
            <person name="Kikuchi T."/>
        </authorList>
    </citation>
    <scope>NUCLEOTIDE SEQUENCE</scope>
    <source>
        <strain evidence="2">PS1010</strain>
    </source>
</reference>
<evidence type="ECO:0000313" key="3">
    <source>
        <dbReference type="Proteomes" id="UP001152747"/>
    </source>
</evidence>
<name>A0A9P1IZD3_9PELO</name>
<dbReference type="EMBL" id="CANHGI010000005">
    <property type="protein sequence ID" value="CAI5453844.1"/>
    <property type="molecule type" value="Genomic_DNA"/>
</dbReference>
<feature type="compositionally biased region" description="Acidic residues" evidence="1">
    <location>
        <begin position="71"/>
        <end position="82"/>
    </location>
</feature>
<feature type="region of interest" description="Disordered" evidence="1">
    <location>
        <begin position="1"/>
        <end position="82"/>
    </location>
</feature>
<evidence type="ECO:0000256" key="1">
    <source>
        <dbReference type="SAM" id="MobiDB-lite"/>
    </source>
</evidence>
<evidence type="ECO:0000313" key="2">
    <source>
        <dbReference type="EMBL" id="CAI5453844.1"/>
    </source>
</evidence>